<keyword evidence="3" id="KW-1185">Reference proteome</keyword>
<name>A0AA41VC50_PAPNU</name>
<feature type="compositionally biased region" description="Acidic residues" evidence="1">
    <location>
        <begin position="98"/>
        <end position="107"/>
    </location>
</feature>
<dbReference type="Proteomes" id="UP001177140">
    <property type="component" value="Unassembled WGS sequence"/>
</dbReference>
<evidence type="ECO:0000256" key="1">
    <source>
        <dbReference type="SAM" id="MobiDB-lite"/>
    </source>
</evidence>
<evidence type="ECO:0000313" key="3">
    <source>
        <dbReference type="Proteomes" id="UP001177140"/>
    </source>
</evidence>
<comment type="caution">
    <text evidence="2">The sequence shown here is derived from an EMBL/GenBank/DDBJ whole genome shotgun (WGS) entry which is preliminary data.</text>
</comment>
<feature type="region of interest" description="Disordered" evidence="1">
    <location>
        <begin position="56"/>
        <end position="137"/>
    </location>
</feature>
<accession>A0AA41VC50</accession>
<proteinExistence type="predicted"/>
<protein>
    <submittedName>
        <fullName evidence="2">Uncharacterized protein</fullName>
    </submittedName>
</protein>
<gene>
    <name evidence="2" type="ORF">MKW94_008157</name>
</gene>
<reference evidence="2" key="1">
    <citation type="submission" date="2022-03" db="EMBL/GenBank/DDBJ databases">
        <title>A functionally conserved STORR gene fusion in Papaver species that diverged 16.8 million years ago.</title>
        <authorList>
            <person name="Catania T."/>
        </authorList>
    </citation>
    <scope>NUCLEOTIDE SEQUENCE</scope>
    <source>
        <strain evidence="2">S-191538</strain>
    </source>
</reference>
<feature type="non-terminal residue" evidence="2">
    <location>
        <position position="137"/>
    </location>
</feature>
<organism evidence="2 3">
    <name type="scientific">Papaver nudicaule</name>
    <name type="common">Iceland poppy</name>
    <dbReference type="NCBI Taxonomy" id="74823"/>
    <lineage>
        <taxon>Eukaryota</taxon>
        <taxon>Viridiplantae</taxon>
        <taxon>Streptophyta</taxon>
        <taxon>Embryophyta</taxon>
        <taxon>Tracheophyta</taxon>
        <taxon>Spermatophyta</taxon>
        <taxon>Magnoliopsida</taxon>
        <taxon>Ranunculales</taxon>
        <taxon>Papaveraceae</taxon>
        <taxon>Papaveroideae</taxon>
        <taxon>Papaver</taxon>
    </lineage>
</organism>
<evidence type="ECO:0000313" key="2">
    <source>
        <dbReference type="EMBL" id="MCL7037083.1"/>
    </source>
</evidence>
<dbReference type="AlphaFoldDB" id="A0AA41VC50"/>
<sequence length="137" mass="14945">MVPTGYGPVCSTRLVCRGQHKSECQAQKLDLVLGLGLLCGCRRRSLEEKKMITKCLPDSNEGSSEQETAEDALSSSSVDYCDNYSEEEGDEFYRTDGEYDDDSDSDSDSVGMNDSTATEEKNKEIVSSVADDQDGDA</sequence>
<dbReference type="EMBL" id="JAJJMA010175013">
    <property type="protein sequence ID" value="MCL7037083.1"/>
    <property type="molecule type" value="Genomic_DNA"/>
</dbReference>